<accession>A0AAW0ULM6</accession>
<dbReference type="EMBL" id="JARAKH010000009">
    <property type="protein sequence ID" value="KAK8401023.1"/>
    <property type="molecule type" value="Genomic_DNA"/>
</dbReference>
<feature type="compositionally biased region" description="Polar residues" evidence="1">
    <location>
        <begin position="52"/>
        <end position="64"/>
    </location>
</feature>
<comment type="caution">
    <text evidence="2">The sequence shown here is derived from an EMBL/GenBank/DDBJ whole genome shotgun (WGS) entry which is preliminary data.</text>
</comment>
<protein>
    <submittedName>
        <fullName evidence="2">Uncharacterized protein</fullName>
    </submittedName>
</protein>
<name>A0AAW0ULM6_SCYPA</name>
<keyword evidence="3" id="KW-1185">Reference proteome</keyword>
<evidence type="ECO:0000256" key="1">
    <source>
        <dbReference type="SAM" id="MobiDB-lite"/>
    </source>
</evidence>
<sequence length="120" mass="13026">MFMTPVEEMIIWASEHGQLSGQILLPSSAGNASAVSFFPESTASEEEPQEDASPTTDHAESTASGEEPREDTSPATDIADVSQQPDMLLFKGSQHITPLPVSTVERKRRIANPESSIKYH</sequence>
<evidence type="ECO:0000313" key="3">
    <source>
        <dbReference type="Proteomes" id="UP001487740"/>
    </source>
</evidence>
<gene>
    <name evidence="2" type="ORF">O3P69_002655</name>
</gene>
<organism evidence="2 3">
    <name type="scientific">Scylla paramamosain</name>
    <name type="common">Mud crab</name>
    <dbReference type="NCBI Taxonomy" id="85552"/>
    <lineage>
        <taxon>Eukaryota</taxon>
        <taxon>Metazoa</taxon>
        <taxon>Ecdysozoa</taxon>
        <taxon>Arthropoda</taxon>
        <taxon>Crustacea</taxon>
        <taxon>Multicrustacea</taxon>
        <taxon>Malacostraca</taxon>
        <taxon>Eumalacostraca</taxon>
        <taxon>Eucarida</taxon>
        <taxon>Decapoda</taxon>
        <taxon>Pleocyemata</taxon>
        <taxon>Brachyura</taxon>
        <taxon>Eubrachyura</taxon>
        <taxon>Portunoidea</taxon>
        <taxon>Portunidae</taxon>
        <taxon>Portuninae</taxon>
        <taxon>Scylla</taxon>
    </lineage>
</organism>
<dbReference type="Proteomes" id="UP001487740">
    <property type="component" value="Unassembled WGS sequence"/>
</dbReference>
<reference evidence="2 3" key="1">
    <citation type="submission" date="2023-03" db="EMBL/GenBank/DDBJ databases">
        <title>High-quality genome of Scylla paramamosain provides insights in environmental adaptation.</title>
        <authorList>
            <person name="Zhang L."/>
        </authorList>
    </citation>
    <scope>NUCLEOTIDE SEQUENCE [LARGE SCALE GENOMIC DNA]</scope>
    <source>
        <strain evidence="2">LZ_2023a</strain>
        <tissue evidence="2">Muscle</tissue>
    </source>
</reference>
<feature type="region of interest" description="Disordered" evidence="1">
    <location>
        <begin position="35"/>
        <end position="86"/>
    </location>
</feature>
<proteinExistence type="predicted"/>
<evidence type="ECO:0000313" key="2">
    <source>
        <dbReference type="EMBL" id="KAK8401023.1"/>
    </source>
</evidence>
<dbReference type="AlphaFoldDB" id="A0AAW0ULM6"/>